<dbReference type="GO" id="GO:0005829">
    <property type="term" value="C:cytosol"/>
    <property type="evidence" value="ECO:0007669"/>
    <property type="project" value="TreeGrafter"/>
</dbReference>
<dbReference type="InterPro" id="IPR014710">
    <property type="entry name" value="RmlC-like_jellyroll"/>
</dbReference>
<keyword evidence="10" id="KW-1185">Reference proteome</keyword>
<comment type="catalytic activity">
    <reaction evidence="1">
        <text>dTDP-4-dehydro-6-deoxy-alpha-D-glucose = dTDP-4-dehydro-beta-L-rhamnose</text>
        <dbReference type="Rhea" id="RHEA:16969"/>
        <dbReference type="ChEBI" id="CHEBI:57649"/>
        <dbReference type="ChEBI" id="CHEBI:62830"/>
        <dbReference type="EC" id="5.1.3.13"/>
    </reaction>
</comment>
<accession>E1QJB0</accession>
<evidence type="ECO:0000256" key="1">
    <source>
        <dbReference type="ARBA" id="ARBA00001298"/>
    </source>
</evidence>
<dbReference type="SUPFAM" id="SSF51182">
    <property type="entry name" value="RmlC-like cupins"/>
    <property type="match status" value="1"/>
</dbReference>
<comment type="function">
    <text evidence="2">Catalyzes the epimerization of the C3' and C5'positions of dTDP-6-deoxy-D-xylo-4-hexulose, forming dTDP-6-deoxy-L-lyxo-4-hexulose.</text>
</comment>
<proteinExistence type="predicted"/>
<name>E1QJB0_DESB2</name>
<evidence type="ECO:0000256" key="3">
    <source>
        <dbReference type="ARBA" id="ARBA00012098"/>
    </source>
</evidence>
<dbReference type="Proteomes" id="UP000009047">
    <property type="component" value="Chromosome"/>
</dbReference>
<dbReference type="STRING" id="644282.Deba_2291"/>
<sequence>MQLISGVHTKQLKVIPDERGRLMEILRRDDEIFDGFGQVYMTTTLPGVVKAWHLHKKQTDNVCCVFGMIRLGLFDDREDSPTRGVVNEFFMGMHRPLLVQIPPLVYHGWKCVSLEEALIVNTVTEPYDYKDPDEFRRDAHDPAIPLDWARKDG</sequence>
<organism evidence="9 10">
    <name type="scientific">Desulfarculus baarsii (strain ATCC 33931 / DSM 2075 / LMG 7858 / VKM B-1802 / 2st14)</name>
    <dbReference type="NCBI Taxonomy" id="644282"/>
    <lineage>
        <taxon>Bacteria</taxon>
        <taxon>Pseudomonadati</taxon>
        <taxon>Thermodesulfobacteriota</taxon>
        <taxon>Desulfarculia</taxon>
        <taxon>Desulfarculales</taxon>
        <taxon>Desulfarculaceae</taxon>
        <taxon>Desulfarculus</taxon>
    </lineage>
</organism>
<evidence type="ECO:0000256" key="7">
    <source>
        <dbReference type="ARBA" id="ARBA00033311"/>
    </source>
</evidence>
<dbReference type="InterPro" id="IPR011051">
    <property type="entry name" value="RmlC_Cupin_sf"/>
</dbReference>
<evidence type="ECO:0000313" key="10">
    <source>
        <dbReference type="Proteomes" id="UP000009047"/>
    </source>
</evidence>
<evidence type="ECO:0000256" key="4">
    <source>
        <dbReference type="ARBA" id="ARBA00019595"/>
    </source>
</evidence>
<reference evidence="9 10" key="1">
    <citation type="journal article" date="2010" name="Stand. Genomic Sci.">
        <title>Complete genome sequence of Desulfarculus baarsii type strain (2st14).</title>
        <authorList>
            <person name="Sun H."/>
            <person name="Spring S."/>
            <person name="Lapidus A."/>
            <person name="Davenport K."/>
            <person name="Del Rio T.G."/>
            <person name="Tice H."/>
            <person name="Nolan M."/>
            <person name="Copeland A."/>
            <person name="Cheng J.F."/>
            <person name="Lucas S."/>
            <person name="Tapia R."/>
            <person name="Goodwin L."/>
            <person name="Pitluck S."/>
            <person name="Ivanova N."/>
            <person name="Pagani I."/>
            <person name="Mavromatis K."/>
            <person name="Ovchinnikova G."/>
            <person name="Pati A."/>
            <person name="Chen A."/>
            <person name="Palaniappan K."/>
            <person name="Hauser L."/>
            <person name="Chang Y.J."/>
            <person name="Jeffries C.D."/>
            <person name="Detter J.C."/>
            <person name="Han C."/>
            <person name="Rohde M."/>
            <person name="Brambilla E."/>
            <person name="Goker M."/>
            <person name="Woyke T."/>
            <person name="Bristow J."/>
            <person name="Eisen J.A."/>
            <person name="Markowitz V."/>
            <person name="Hugenholtz P."/>
            <person name="Kyrpides N.C."/>
            <person name="Klenk H.P."/>
            <person name="Land M."/>
        </authorList>
    </citation>
    <scope>NUCLEOTIDE SEQUENCE [LARGE SCALE GENOMIC DNA]</scope>
    <source>
        <strain evidence="10">ATCC 33931 / DSM 2075 / LMG 7858 / VKM B-1802 / 2st14</strain>
    </source>
</reference>
<dbReference type="EMBL" id="CP002085">
    <property type="protein sequence ID" value="ADK85653.1"/>
    <property type="molecule type" value="Genomic_DNA"/>
</dbReference>
<dbReference type="GO" id="GO:0008830">
    <property type="term" value="F:dTDP-4-dehydrorhamnose 3,5-epimerase activity"/>
    <property type="evidence" value="ECO:0007669"/>
    <property type="project" value="UniProtKB-EC"/>
</dbReference>
<dbReference type="EC" id="5.1.3.13" evidence="3"/>
<evidence type="ECO:0000256" key="2">
    <source>
        <dbReference type="ARBA" id="ARBA00001997"/>
    </source>
</evidence>
<evidence type="ECO:0000313" key="9">
    <source>
        <dbReference type="EMBL" id="ADK85653.1"/>
    </source>
</evidence>
<dbReference type="InterPro" id="IPR000888">
    <property type="entry name" value="RmlC-like"/>
</dbReference>
<dbReference type="eggNOG" id="COG1898">
    <property type="taxonomic scope" value="Bacteria"/>
</dbReference>
<dbReference type="RefSeq" id="WP_013259092.1">
    <property type="nucleotide sequence ID" value="NC_014365.1"/>
</dbReference>
<evidence type="ECO:0000256" key="6">
    <source>
        <dbReference type="ARBA" id="ARBA00031424"/>
    </source>
</evidence>
<dbReference type="Gene3D" id="2.60.120.10">
    <property type="entry name" value="Jelly Rolls"/>
    <property type="match status" value="1"/>
</dbReference>
<dbReference type="GO" id="GO:0000271">
    <property type="term" value="P:polysaccharide biosynthetic process"/>
    <property type="evidence" value="ECO:0007669"/>
    <property type="project" value="TreeGrafter"/>
</dbReference>
<dbReference type="KEGG" id="dbr:Deba_2291"/>
<dbReference type="Pfam" id="PF00908">
    <property type="entry name" value="dTDP_sugar_isom"/>
    <property type="match status" value="1"/>
</dbReference>
<gene>
    <name evidence="9" type="ordered locus">Deba_2291</name>
</gene>
<dbReference type="HOGENOM" id="CLU_090940_3_0_7"/>
<feature type="site" description="Participates in a stacking interaction with the thymidine ring of dTDP-4-oxo-6-deoxyglucose" evidence="8">
    <location>
        <position position="127"/>
    </location>
</feature>
<evidence type="ECO:0000256" key="8">
    <source>
        <dbReference type="PIRSR" id="PIRSR600888-3"/>
    </source>
</evidence>
<protein>
    <recommendedName>
        <fullName evidence="4">dTDP-4-dehydrorhamnose 3,5-epimerase</fullName>
        <ecNumber evidence="3">5.1.3.13</ecNumber>
    </recommendedName>
    <alternativeName>
        <fullName evidence="6">Thymidine diphospho-4-keto-rhamnose 3,5-epimerase</fullName>
    </alternativeName>
    <alternativeName>
        <fullName evidence="5">dTDP-4-keto-6-deoxyglucose 3,5-epimerase</fullName>
    </alternativeName>
    <alternativeName>
        <fullName evidence="7">dTDP-6-deoxy-D-xylo-4-hexulose 3,5-epimerase</fullName>
    </alternativeName>
</protein>
<evidence type="ECO:0000256" key="5">
    <source>
        <dbReference type="ARBA" id="ARBA00029758"/>
    </source>
</evidence>
<dbReference type="PANTHER" id="PTHR21047">
    <property type="entry name" value="DTDP-6-DEOXY-D-GLUCOSE-3,5 EPIMERASE"/>
    <property type="match status" value="1"/>
</dbReference>
<dbReference type="PANTHER" id="PTHR21047:SF2">
    <property type="entry name" value="THYMIDINE DIPHOSPHO-4-KETO-RHAMNOSE 3,5-EPIMERASE"/>
    <property type="match status" value="1"/>
</dbReference>
<dbReference type="AlphaFoldDB" id="E1QJB0"/>